<feature type="transmembrane region" description="Helical" evidence="2">
    <location>
        <begin position="127"/>
        <end position="153"/>
    </location>
</feature>
<sequence>MSTLDSNTNFFPALAQTILFTFPFFNLVRDDLPIEETQVIREYDLILNSPNNFEHHPLFFQFHSELLDSDSIGRSTYFNRLLLEERRLPFTNSIALLPMFSFIPYSIKHNLSRLPFLSNVTQYLSKIFRCCVIKPFVFSFLVVAGVLSFYLFLAMSCFGACRSGFIKFICLPITLFKLIFYNQKGYIPIPSSDPENPPDGISNGHTHNFSGSTDGKHHGLSPKHISSINYDIEKAENEKIKTNEKNVQIYPANSKFKTCSDEKLDKSRRRSLQIGEEKSETDENELKGVDQDNQLPNTSRFSLQNELDSLERTLQKNIKVDVGAQLLEKYSNELTNFVANITIPKQKEDIFRETEERDNPSKKSDSENEDNDNDFNEKLKQQQLKNEEELKKKRQEREERKRQAQEELKNLKSESRARLSAFMTCIRLTIRFEQKEEEWSDVLNSFRKPLIKAVQAHHDLVNEFQKSRKVNYEESDLQLEAKIFGEVLENAQYAMYEAYKKLAQITETHDDRIFLKIIMKSVSLAGQKCDEIGNMLLEVKNIPLDSKLQEDLTKILSQLDPHSIPTTSSIKSTSKTASTEDYENIKAVPYPDWFSNFGMS</sequence>
<evidence type="ECO:0000313" key="5">
    <source>
        <dbReference type="WormBase" id="Y2H9A.4e"/>
    </source>
</evidence>
<evidence type="ECO:0000313" key="4">
    <source>
        <dbReference type="Proteomes" id="UP000001940"/>
    </source>
</evidence>
<feature type="region of interest" description="Disordered" evidence="1">
    <location>
        <begin position="267"/>
        <end position="298"/>
    </location>
</feature>
<proteinExistence type="evidence at protein level"/>
<dbReference type="Proteomes" id="UP000001940">
    <property type="component" value="Chromosome V"/>
</dbReference>
<feature type="region of interest" description="Disordered" evidence="1">
    <location>
        <begin position="192"/>
        <end position="221"/>
    </location>
</feature>
<dbReference type="CTD" id="189352"/>
<keyword evidence="2" id="KW-0472">Membrane</keyword>
<dbReference type="WormBase" id="Y2H9A.4e">
    <property type="protein sequence ID" value="CE50161"/>
    <property type="gene ID" value="WBGene00012381"/>
</dbReference>
<evidence type="ECO:0000256" key="1">
    <source>
        <dbReference type="SAM" id="MobiDB-lite"/>
    </source>
</evidence>
<reference evidence="3 4" key="1">
    <citation type="journal article" date="1998" name="Science">
        <title>Genome sequence of the nematode C. elegans: a platform for investigating biology.</title>
        <authorList>
            <consortium name="The C. elegans sequencing consortium"/>
            <person name="Sulson J.E."/>
            <person name="Waterston R."/>
        </authorList>
    </citation>
    <scope>NUCLEOTIDE SEQUENCE [LARGE SCALE GENOMIC DNA]</scope>
    <source>
        <strain evidence="3 4">Bristol N2</strain>
    </source>
</reference>
<dbReference type="InterPro" id="IPR007883">
    <property type="entry name" value="DUF713"/>
</dbReference>
<keyword evidence="4" id="KW-1185">Reference proteome</keyword>
<dbReference type="PANTHER" id="PTHR21566:SF6">
    <property type="entry name" value="TRANSMEMBRANE PROTEIN"/>
    <property type="match status" value="1"/>
</dbReference>
<organism evidence="3 4">
    <name type="scientific">Caenorhabditis elegans</name>
    <dbReference type="NCBI Taxonomy" id="6239"/>
    <lineage>
        <taxon>Eukaryota</taxon>
        <taxon>Metazoa</taxon>
        <taxon>Ecdysozoa</taxon>
        <taxon>Nematoda</taxon>
        <taxon>Chromadorea</taxon>
        <taxon>Rhabditida</taxon>
        <taxon>Rhabditina</taxon>
        <taxon>Rhabditomorpha</taxon>
        <taxon>Rhabditoidea</taxon>
        <taxon>Rhabditidae</taxon>
        <taxon>Peloderinae</taxon>
        <taxon>Caenorhabditis</taxon>
    </lineage>
</organism>
<feature type="region of interest" description="Disordered" evidence="1">
    <location>
        <begin position="349"/>
        <end position="407"/>
    </location>
</feature>
<dbReference type="Pfam" id="PF05218">
    <property type="entry name" value="DUF713"/>
    <property type="match status" value="1"/>
</dbReference>
<keyword evidence="6" id="KW-1267">Proteomics identification</keyword>
<feature type="compositionally biased region" description="Basic and acidic residues" evidence="1">
    <location>
        <begin position="349"/>
        <end position="366"/>
    </location>
</feature>
<feature type="compositionally biased region" description="Basic and acidic residues" evidence="1">
    <location>
        <begin position="375"/>
        <end position="407"/>
    </location>
</feature>
<feature type="compositionally biased region" description="Polar residues" evidence="1">
    <location>
        <begin position="203"/>
        <end position="213"/>
    </location>
</feature>
<evidence type="ECO:0000313" key="3">
    <source>
        <dbReference type="EMBL" id="CTQ86700.1"/>
    </source>
</evidence>
<dbReference type="ExpressionAtlas" id="A0A0K3AUJ3">
    <property type="expression patterns" value="baseline and differential"/>
</dbReference>
<protein>
    <submittedName>
        <fullName evidence="3">Transmembrane protein</fullName>
    </submittedName>
</protein>
<dbReference type="SMR" id="A0A0K3AUJ3"/>
<accession>A0A0K3AUJ3</accession>
<keyword evidence="2 3" id="KW-0812">Transmembrane</keyword>
<dbReference type="EMBL" id="BX284605">
    <property type="protein sequence ID" value="CTQ86700.1"/>
    <property type="molecule type" value="Genomic_DNA"/>
</dbReference>
<dbReference type="Bgee" id="WBGene00012381">
    <property type="expression patterns" value="Expressed in larva and 1 other cell type or tissue"/>
</dbReference>
<gene>
    <name evidence="3" type="ORF">CELE_Y2H9A.4</name>
    <name evidence="3 5" type="ORF">Y2H9A.4</name>
</gene>
<dbReference type="PANTHER" id="PTHR21566">
    <property type="entry name" value="CILIA- AND FLAGELLA-ASSOCIATED PROTEIN 251-LIKE-RELATED-RELATED"/>
    <property type="match status" value="1"/>
</dbReference>
<name>A0A0K3AUJ3_CAEEL</name>
<keyword evidence="2" id="KW-1133">Transmembrane helix</keyword>
<dbReference type="GeneID" id="189352"/>
<dbReference type="AlphaFoldDB" id="A0A0K3AUJ3"/>
<dbReference type="AGR" id="WB:WBGene00012381"/>
<evidence type="ECO:0000256" key="2">
    <source>
        <dbReference type="SAM" id="Phobius"/>
    </source>
</evidence>
<dbReference type="OrthoDB" id="5877453at2759"/>
<dbReference type="RefSeq" id="NP_001300001.1">
    <property type="nucleotide sequence ID" value="NM_001313072.1"/>
</dbReference>
<evidence type="ECO:0007829" key="6">
    <source>
        <dbReference type="PeptideAtlas" id="A0A0K3AUJ3"/>
    </source>
</evidence>